<name>A0AA35Q3W4_9HYPO</name>
<dbReference type="EMBL" id="CABFNP030001261">
    <property type="protein sequence ID" value="CAI6094968.1"/>
    <property type="molecule type" value="Genomic_DNA"/>
</dbReference>
<evidence type="ECO:0000313" key="1">
    <source>
        <dbReference type="EMBL" id="CAI6094968.1"/>
    </source>
</evidence>
<evidence type="ECO:0000313" key="2">
    <source>
        <dbReference type="Proteomes" id="UP001160390"/>
    </source>
</evidence>
<organism evidence="1 2">
    <name type="scientific">Clonostachys chloroleuca</name>
    <dbReference type="NCBI Taxonomy" id="1926264"/>
    <lineage>
        <taxon>Eukaryota</taxon>
        <taxon>Fungi</taxon>
        <taxon>Dikarya</taxon>
        <taxon>Ascomycota</taxon>
        <taxon>Pezizomycotina</taxon>
        <taxon>Sordariomycetes</taxon>
        <taxon>Hypocreomycetidae</taxon>
        <taxon>Hypocreales</taxon>
        <taxon>Bionectriaceae</taxon>
        <taxon>Clonostachys</taxon>
    </lineage>
</organism>
<protein>
    <submittedName>
        <fullName evidence="1">Uncharacterized protein</fullName>
    </submittedName>
</protein>
<dbReference type="Proteomes" id="UP001160390">
    <property type="component" value="Unassembled WGS sequence"/>
</dbReference>
<sequence length="129" mass="14448">MVLTLVLQDVHAAVNLQAPPVQHGSTSKSLNDALHYAICGHTQILERILMNLYAPEQLSEDCARRSLFNSCLQDLDGWFQTLPAELKLKEDGGLQNRCPQAYTLLMIHKTSYILVAKPFLSTSNQQIKL</sequence>
<proteinExistence type="predicted"/>
<dbReference type="AlphaFoldDB" id="A0AA35Q3W4"/>
<gene>
    <name evidence="1" type="ORF">CCHLO57077_00007603</name>
</gene>
<keyword evidence="2" id="KW-1185">Reference proteome</keyword>
<reference evidence="1" key="1">
    <citation type="submission" date="2023-01" db="EMBL/GenBank/DDBJ databases">
        <authorList>
            <person name="Piombo E."/>
        </authorList>
    </citation>
    <scope>NUCLEOTIDE SEQUENCE</scope>
</reference>
<comment type="caution">
    <text evidence="1">The sequence shown here is derived from an EMBL/GenBank/DDBJ whole genome shotgun (WGS) entry which is preliminary data.</text>
</comment>
<accession>A0AA35Q3W4</accession>